<dbReference type="Pfam" id="PF00078">
    <property type="entry name" value="RVT_1"/>
    <property type="match status" value="1"/>
</dbReference>
<sequence length="1028" mass="117886">MAITNNDLNRISASDLLKEAAKIKEFRGDGSYDISSFIGEVELILPLFDENQAVKNYVWERHIKTKIQGEALQIIRTLNRDSSWDEVKTELIRNFGIRESYHQLFHQAITTRQYNGQWILKLLILTAIWTLGLGQVTIDKIESNKGYIEIQTGDADIVKSYVTILHVINPLEISNLLNEIESNIKSANLQVGQAILNMQIKFIRSKINTITPHRQKRGLLNAVGTVQKWLYGTMDDNDRQDLEQHLNIIDTNNHKAIETINKQIDINTNFNKTFLELKRLMHNDRDMISAKLNSIGSISDIELSREKRKLYGIGKGQLTTLGCFDAEIEINEVVLEITFHVVRERDIPYAAIIGSDVLKDVELVFRQGTVTFKKTSTGVVPGSDGTGGKVSKAESECQGGSSEEVETEMRVSHRKSVELTGLVQGEVSREGVSVEWGNGFLREFEALCLAENEGPEEKSKGIDVSHLDGSIAKEVERLVNTYMPGKPSSAPVQMKLILSDDRPVWQRPRRTSVEDQRYIDEQVQAMLEEGIIQYSTSEYASPVVLTKKKDGTKRFCCDFRKINERIVRDNFPMALVDEVLDKLQGAKVFTTLDLKNGFYHVPVEPDSRKYTSFVTHSGQFEFCFVPFGITNSPAVFCRFIRAVFQNMLKDDTIIIYMDDIVIPAKDENESLEKLRRVLRQASEHGLQIKWEKCQFIKKQINFLGYILENGQILPSVEKTRAVRNFPIPTSKKEIQRFLGLTSFFRRFIRDYSIIAKPLSDLLRMDEAFKMGVDQLLAVEELKKALINAPALKLFDPSAETEVHADASKQGFGAVLLQRDSEDRLFHPVEYMSRKTTWAEEKYSAFELEVLAVVKALQKWNLYLKDRKFKIVSDCNAFAMTVKKRDVPDRVMRWAMYLQEYDYRVEHRSGSRMRHVDALSRVYCLLAEDSLTVRLREAQEQDTWIRAVKKILETGSYENFFLKNGIVYCDTIKELLVVPSSMETEIIKLAHDQNHFARKKTQELVEKNYYIPDLTEKVAKVIKRDAWNA</sequence>
<dbReference type="Pfam" id="PF17917">
    <property type="entry name" value="RT_RNaseH"/>
    <property type="match status" value="1"/>
</dbReference>
<protein>
    <recommendedName>
        <fullName evidence="1">RNA-directed DNA polymerase</fullName>
        <ecNumber evidence="1">2.7.7.49</ecNumber>
    </recommendedName>
</protein>
<dbReference type="InterPro" id="IPR000477">
    <property type="entry name" value="RT_dom"/>
</dbReference>
<dbReference type="InterPro" id="IPR041588">
    <property type="entry name" value="Integrase_H2C2"/>
</dbReference>
<evidence type="ECO:0000256" key="4">
    <source>
        <dbReference type="ARBA" id="ARBA00022722"/>
    </source>
</evidence>
<dbReference type="Pfam" id="PF12259">
    <property type="entry name" value="Baculo_F"/>
    <property type="match status" value="1"/>
</dbReference>
<dbReference type="InterPro" id="IPR043502">
    <property type="entry name" value="DNA/RNA_pol_sf"/>
</dbReference>
<evidence type="ECO:0000256" key="1">
    <source>
        <dbReference type="ARBA" id="ARBA00012493"/>
    </source>
</evidence>
<dbReference type="EC" id="2.7.7.49" evidence="1"/>
<organism evidence="10 11">
    <name type="scientific">Bactrocera dorsalis</name>
    <name type="common">Oriental fruit fly</name>
    <name type="synonym">Dacus dorsalis</name>
    <dbReference type="NCBI Taxonomy" id="27457"/>
    <lineage>
        <taxon>Eukaryota</taxon>
        <taxon>Metazoa</taxon>
        <taxon>Ecdysozoa</taxon>
        <taxon>Arthropoda</taxon>
        <taxon>Hexapoda</taxon>
        <taxon>Insecta</taxon>
        <taxon>Pterygota</taxon>
        <taxon>Neoptera</taxon>
        <taxon>Endopterygota</taxon>
        <taxon>Diptera</taxon>
        <taxon>Brachycera</taxon>
        <taxon>Muscomorpha</taxon>
        <taxon>Tephritoidea</taxon>
        <taxon>Tephritidae</taxon>
        <taxon>Bactrocera</taxon>
        <taxon>Bactrocera</taxon>
    </lineage>
</organism>
<evidence type="ECO:0000313" key="11">
    <source>
        <dbReference type="RefSeq" id="XP_049308582.1"/>
    </source>
</evidence>
<dbReference type="CDD" id="cd09274">
    <property type="entry name" value="RNase_HI_RT_Ty3"/>
    <property type="match status" value="1"/>
</dbReference>
<evidence type="ECO:0000256" key="8">
    <source>
        <dbReference type="SAM" id="MobiDB-lite"/>
    </source>
</evidence>
<dbReference type="Gene3D" id="2.40.70.10">
    <property type="entry name" value="Acid Proteases"/>
    <property type="match status" value="1"/>
</dbReference>
<reference evidence="11" key="1">
    <citation type="submission" date="2025-08" db="UniProtKB">
        <authorList>
            <consortium name="RefSeq"/>
        </authorList>
    </citation>
    <scope>IDENTIFICATION</scope>
    <source>
        <tissue evidence="11">Adult</tissue>
    </source>
</reference>
<feature type="domain" description="Reverse transcriptase" evidence="9">
    <location>
        <begin position="527"/>
        <end position="707"/>
    </location>
</feature>
<dbReference type="Gene3D" id="3.10.10.10">
    <property type="entry name" value="HIV Type 1 Reverse Transcriptase, subunit A, domain 1"/>
    <property type="match status" value="1"/>
</dbReference>
<evidence type="ECO:0000256" key="3">
    <source>
        <dbReference type="ARBA" id="ARBA00022695"/>
    </source>
</evidence>
<dbReference type="CDD" id="cd01647">
    <property type="entry name" value="RT_LTR"/>
    <property type="match status" value="1"/>
</dbReference>
<keyword evidence="5" id="KW-0255">Endonuclease</keyword>
<keyword evidence="3" id="KW-0548">Nucleotidyltransferase</keyword>
<dbReference type="InterPro" id="IPR043128">
    <property type="entry name" value="Rev_trsase/Diguanyl_cyclase"/>
</dbReference>
<evidence type="ECO:0000259" key="9">
    <source>
        <dbReference type="PROSITE" id="PS50878"/>
    </source>
</evidence>
<evidence type="ECO:0000313" key="10">
    <source>
        <dbReference type="Proteomes" id="UP001652620"/>
    </source>
</evidence>
<dbReference type="InterPro" id="IPR050951">
    <property type="entry name" value="Retrovirus_Pol_polyprotein"/>
</dbReference>
<dbReference type="Gene3D" id="1.10.340.70">
    <property type="match status" value="1"/>
</dbReference>
<keyword evidence="10" id="KW-1185">Reference proteome</keyword>
<evidence type="ECO:0000256" key="7">
    <source>
        <dbReference type="ARBA" id="ARBA00022918"/>
    </source>
</evidence>
<evidence type="ECO:0000256" key="6">
    <source>
        <dbReference type="ARBA" id="ARBA00022801"/>
    </source>
</evidence>
<dbReference type="InterPro" id="IPR021109">
    <property type="entry name" value="Peptidase_aspartic_dom_sf"/>
</dbReference>
<feature type="region of interest" description="Disordered" evidence="8">
    <location>
        <begin position="381"/>
        <end position="403"/>
    </location>
</feature>
<dbReference type="Pfam" id="PF17921">
    <property type="entry name" value="Integrase_H2C2"/>
    <property type="match status" value="1"/>
</dbReference>
<dbReference type="PROSITE" id="PS50878">
    <property type="entry name" value="RT_POL"/>
    <property type="match status" value="1"/>
</dbReference>
<dbReference type="Gene3D" id="3.30.70.270">
    <property type="match status" value="2"/>
</dbReference>
<name>A0ABM3JH96_BACDO</name>
<keyword evidence="7" id="KW-0695">RNA-directed DNA polymerase</keyword>
<dbReference type="RefSeq" id="XP_049308582.1">
    <property type="nucleotide sequence ID" value="XM_049452625.1"/>
</dbReference>
<dbReference type="SUPFAM" id="SSF56672">
    <property type="entry name" value="DNA/RNA polymerases"/>
    <property type="match status" value="1"/>
</dbReference>
<gene>
    <name evidence="11" type="primary">LOC125777521</name>
</gene>
<dbReference type="InterPro" id="IPR041373">
    <property type="entry name" value="RT_RNaseH"/>
</dbReference>
<evidence type="ECO:0000256" key="5">
    <source>
        <dbReference type="ARBA" id="ARBA00022759"/>
    </source>
</evidence>
<dbReference type="GeneID" id="125777521"/>
<dbReference type="PANTHER" id="PTHR37984:SF5">
    <property type="entry name" value="PROTEIN NYNRIN-LIKE"/>
    <property type="match status" value="1"/>
</dbReference>
<evidence type="ECO:0000256" key="2">
    <source>
        <dbReference type="ARBA" id="ARBA00022679"/>
    </source>
</evidence>
<accession>A0ABM3JH96</accession>
<keyword evidence="2" id="KW-0808">Transferase</keyword>
<keyword evidence="4" id="KW-0540">Nuclease</keyword>
<dbReference type="InterPro" id="IPR022048">
    <property type="entry name" value="Envelope_fusion-like"/>
</dbReference>
<proteinExistence type="predicted"/>
<dbReference type="Proteomes" id="UP001652620">
    <property type="component" value="Chromosome 3"/>
</dbReference>
<dbReference type="PANTHER" id="PTHR37984">
    <property type="entry name" value="PROTEIN CBG26694"/>
    <property type="match status" value="1"/>
</dbReference>
<keyword evidence="6" id="KW-0378">Hydrolase</keyword>